<dbReference type="PROSITE" id="PS51471">
    <property type="entry name" value="FE2OG_OXY"/>
    <property type="match status" value="1"/>
</dbReference>
<keyword evidence="1" id="KW-0408">Iron</keyword>
<dbReference type="Proteomes" id="UP000250043">
    <property type="component" value="Unassembled WGS sequence"/>
</dbReference>
<name>A0A8E2ARR4_9APHY</name>
<keyword evidence="4" id="KW-1185">Reference proteome</keyword>
<dbReference type="PANTHER" id="PTHR33099">
    <property type="entry name" value="FE2OG DIOXYGENASE DOMAIN-CONTAINING PROTEIN"/>
    <property type="match status" value="1"/>
</dbReference>
<dbReference type="Gene3D" id="2.60.120.620">
    <property type="entry name" value="q2cbj1_9rhob like domain"/>
    <property type="match status" value="1"/>
</dbReference>
<evidence type="ECO:0000256" key="1">
    <source>
        <dbReference type="RuleBase" id="RU003682"/>
    </source>
</evidence>
<dbReference type="GO" id="GO:0016491">
    <property type="term" value="F:oxidoreductase activity"/>
    <property type="evidence" value="ECO:0007669"/>
    <property type="project" value="UniProtKB-KW"/>
</dbReference>
<dbReference type="AlphaFoldDB" id="A0A8E2ARR4"/>
<accession>A0A8E2ARR4</accession>
<evidence type="ECO:0000259" key="2">
    <source>
        <dbReference type="PROSITE" id="PS51471"/>
    </source>
</evidence>
<dbReference type="GO" id="GO:0046872">
    <property type="term" value="F:metal ion binding"/>
    <property type="evidence" value="ECO:0007669"/>
    <property type="project" value="UniProtKB-KW"/>
</dbReference>
<dbReference type="EMBL" id="KV722420">
    <property type="protein sequence ID" value="OCH89761.1"/>
    <property type="molecule type" value="Genomic_DNA"/>
</dbReference>
<keyword evidence="1" id="KW-0479">Metal-binding</keyword>
<dbReference type="Pfam" id="PF13640">
    <property type="entry name" value="2OG-FeII_Oxy_3"/>
    <property type="match status" value="1"/>
</dbReference>
<proteinExistence type="inferred from homology"/>
<dbReference type="OrthoDB" id="27483at2759"/>
<sequence>MPSSPKSRIAFSTSPVVAVGSSADASSTETAQKVGLDDEQLKVLRDAIAAKPPFCSGVFNVRPEDLILFYGEDDNARRLGLATATVEELQHLARACDPATFGKGHEDVFDETYRKAGKLDVSSFAINFHPQSSGLLSAVRGDLLEGDRERPVRAELYKLNVYGIGSFFKPHRDTPRSKNMFGSLVLVFPTEYEGGELLLRHEGQEWSLDSASALSHAASPCVSYTAFFSDVEHEVKPVTSGYRVTVTYNLYFAADPDVTLAADLGPVARDPPANEVALKAALTRMLEDRSFLPEGGTLGFGLRHQYPFDKQRPYENDLGQLWKRLKGSDAMLLRVCEALGLEVSFGVVYKLFDGVIMLDDIISIPEVTDDDSSLIPHLFEECKGRLLDYDGWDESYYDKCLPVTWVTPFSENNEMISAYAYYGNEPDLSLAYIYVCLTAELPSAPRVVRMHLE</sequence>
<reference evidence="3 4" key="1">
    <citation type="submission" date="2016-07" db="EMBL/GenBank/DDBJ databases">
        <title>Draft genome of the white-rot fungus Obba rivulosa 3A-2.</title>
        <authorList>
            <consortium name="DOE Joint Genome Institute"/>
            <person name="Miettinen O."/>
            <person name="Riley R."/>
            <person name="Acob R."/>
            <person name="Barry K."/>
            <person name="Cullen D."/>
            <person name="De Vries R."/>
            <person name="Hainaut M."/>
            <person name="Hatakka A."/>
            <person name="Henrissat B."/>
            <person name="Hilden K."/>
            <person name="Kuo R."/>
            <person name="Labutti K."/>
            <person name="Lipzen A."/>
            <person name="Makela M.R."/>
            <person name="Sandor L."/>
            <person name="Spatafora J.W."/>
            <person name="Grigoriev I.V."/>
            <person name="Hibbett D.S."/>
        </authorList>
    </citation>
    <scope>NUCLEOTIDE SEQUENCE [LARGE SCALE GENOMIC DNA]</scope>
    <source>
        <strain evidence="3 4">3A-2</strain>
    </source>
</reference>
<feature type="domain" description="Fe2OG dioxygenase" evidence="2">
    <location>
        <begin position="153"/>
        <end position="252"/>
    </location>
</feature>
<keyword evidence="1" id="KW-0560">Oxidoreductase</keyword>
<evidence type="ECO:0000313" key="3">
    <source>
        <dbReference type="EMBL" id="OCH89761.1"/>
    </source>
</evidence>
<dbReference type="InterPro" id="IPR044862">
    <property type="entry name" value="Pro_4_hyd_alph_FE2OG_OXY"/>
</dbReference>
<evidence type="ECO:0000313" key="4">
    <source>
        <dbReference type="Proteomes" id="UP000250043"/>
    </source>
</evidence>
<dbReference type="PANTHER" id="PTHR33099:SF14">
    <property type="entry name" value="PROLYL 4-HYDROXYLASE ALPHA SUBUNIT FE(2+) 2OG DIOXYGENASE DOMAIN-CONTAINING PROTEIN"/>
    <property type="match status" value="1"/>
</dbReference>
<gene>
    <name evidence="3" type="ORF">OBBRIDRAFT_778099</name>
</gene>
<protein>
    <recommendedName>
        <fullName evidence="2">Fe2OG dioxygenase domain-containing protein</fullName>
    </recommendedName>
</protein>
<comment type="similarity">
    <text evidence="1">Belongs to the iron/ascorbate-dependent oxidoreductase family.</text>
</comment>
<dbReference type="InterPro" id="IPR005123">
    <property type="entry name" value="Oxoglu/Fe-dep_dioxygenase_dom"/>
</dbReference>
<organism evidence="3 4">
    <name type="scientific">Obba rivulosa</name>
    <dbReference type="NCBI Taxonomy" id="1052685"/>
    <lineage>
        <taxon>Eukaryota</taxon>
        <taxon>Fungi</taxon>
        <taxon>Dikarya</taxon>
        <taxon>Basidiomycota</taxon>
        <taxon>Agaricomycotina</taxon>
        <taxon>Agaricomycetes</taxon>
        <taxon>Polyporales</taxon>
        <taxon>Gelatoporiaceae</taxon>
        <taxon>Obba</taxon>
    </lineage>
</organism>